<dbReference type="Proteomes" id="UP001642520">
    <property type="component" value="Unassembled WGS sequence"/>
</dbReference>
<feature type="chain" id="PRO_5045947633" evidence="1">
    <location>
        <begin position="17"/>
        <end position="170"/>
    </location>
</feature>
<gene>
    <name evidence="2" type="ORF">XYLVIOL_LOCUS5320</name>
</gene>
<proteinExistence type="predicted"/>
<feature type="signal peptide" evidence="1">
    <location>
        <begin position="1"/>
        <end position="16"/>
    </location>
</feature>
<keyword evidence="1" id="KW-0732">Signal</keyword>
<dbReference type="EMBL" id="CAXAJV020001292">
    <property type="protein sequence ID" value="CAL7942019.1"/>
    <property type="molecule type" value="Genomic_DNA"/>
</dbReference>
<comment type="caution">
    <text evidence="2">The sequence shown here is derived from an EMBL/GenBank/DDBJ whole genome shotgun (WGS) entry which is preliminary data.</text>
</comment>
<evidence type="ECO:0000313" key="3">
    <source>
        <dbReference type="Proteomes" id="UP001642520"/>
    </source>
</evidence>
<evidence type="ECO:0000256" key="1">
    <source>
        <dbReference type="SAM" id="SignalP"/>
    </source>
</evidence>
<protein>
    <submittedName>
        <fullName evidence="2">Uncharacterized protein</fullName>
    </submittedName>
</protein>
<keyword evidence="3" id="KW-1185">Reference proteome</keyword>
<name>A0ABP1NLV2_XYLVO</name>
<evidence type="ECO:0000313" key="2">
    <source>
        <dbReference type="EMBL" id="CAL7942019.1"/>
    </source>
</evidence>
<reference evidence="2 3" key="1">
    <citation type="submission" date="2024-08" db="EMBL/GenBank/DDBJ databases">
        <authorList>
            <person name="Will J Nash"/>
            <person name="Angela Man"/>
            <person name="Seanna McTaggart"/>
            <person name="Kendall Baker"/>
            <person name="Tom Barker"/>
            <person name="Leah Catchpole"/>
            <person name="Alex Durrant"/>
            <person name="Karim Gharbi"/>
            <person name="Naomi Irish"/>
            <person name="Gemy Kaithakottil"/>
            <person name="Debby Ku"/>
            <person name="Aaliyah Providence"/>
            <person name="Felix Shaw"/>
            <person name="David Swarbreck"/>
            <person name="Chris Watkins"/>
            <person name="Ann M. McCartney"/>
            <person name="Giulio Formenti"/>
            <person name="Alice Mouton"/>
            <person name="Noel Vella"/>
            <person name="Bjorn M von Reumont"/>
            <person name="Adriana Vella"/>
            <person name="Wilfried Haerty"/>
        </authorList>
    </citation>
    <scope>NUCLEOTIDE SEQUENCE [LARGE SCALE GENOMIC DNA]</scope>
</reference>
<sequence>MKCLIILSALLATTLARPGVLLAPRVALAGPLTLTKLVPGAPIGLDGRVVDTPEVALAKAEHAAAHINERISLANEAVKSADVIEYSGPVIANSLEPVAVATKLLPGAPIGLDGRVVDTPEVALAKAEHAAARINQNIEQAADQAAKSGSLGLPVVLSTYSAPIIQKVLL</sequence>
<accession>A0ABP1NLV2</accession>
<organism evidence="2 3">
    <name type="scientific">Xylocopa violacea</name>
    <name type="common">Violet carpenter bee</name>
    <name type="synonym">Apis violacea</name>
    <dbReference type="NCBI Taxonomy" id="135666"/>
    <lineage>
        <taxon>Eukaryota</taxon>
        <taxon>Metazoa</taxon>
        <taxon>Ecdysozoa</taxon>
        <taxon>Arthropoda</taxon>
        <taxon>Hexapoda</taxon>
        <taxon>Insecta</taxon>
        <taxon>Pterygota</taxon>
        <taxon>Neoptera</taxon>
        <taxon>Endopterygota</taxon>
        <taxon>Hymenoptera</taxon>
        <taxon>Apocrita</taxon>
        <taxon>Aculeata</taxon>
        <taxon>Apoidea</taxon>
        <taxon>Anthophila</taxon>
        <taxon>Apidae</taxon>
        <taxon>Xylocopa</taxon>
        <taxon>Xylocopa</taxon>
    </lineage>
</organism>